<dbReference type="CDD" id="cd14688">
    <property type="entry name" value="bZIP_YAP"/>
    <property type="match status" value="1"/>
</dbReference>
<dbReference type="PANTHER" id="PTHR37012">
    <property type="entry name" value="B-ZIP TRANSCRIPTION FACTOR (EUROFUNG)-RELATED"/>
    <property type="match status" value="1"/>
</dbReference>
<dbReference type="InterPro" id="IPR046347">
    <property type="entry name" value="bZIP_sf"/>
</dbReference>
<protein>
    <submittedName>
        <fullName evidence="2">Uncharacterized protein</fullName>
    </submittedName>
</protein>
<proteinExistence type="predicted"/>
<feature type="compositionally biased region" description="Basic and acidic residues" evidence="1">
    <location>
        <begin position="32"/>
        <end position="47"/>
    </location>
</feature>
<dbReference type="GO" id="GO:0003700">
    <property type="term" value="F:DNA-binding transcription factor activity"/>
    <property type="evidence" value="ECO:0007669"/>
    <property type="project" value="InterPro"/>
</dbReference>
<feature type="region of interest" description="Disordered" evidence="1">
    <location>
        <begin position="227"/>
        <end position="279"/>
    </location>
</feature>
<accession>A0A9P8VXV7</accession>
<dbReference type="SUPFAM" id="SSF57959">
    <property type="entry name" value="Leucine zipper domain"/>
    <property type="match status" value="1"/>
</dbReference>
<sequence length="279" mass="30818">MIRSSSAGPAKPKRKGTRSARTLTPSQLARKRANDREAQRAIRARTKEHIEQLERELEERKSKQSSDQTVEELLRRNKALEEELIQLKDNMGVPMTSSPYSASGELSLTSTAYDGDLGTSSDAIPIPRESPFHGDYNYLLDYSEQYVPPPINCESWASTAPCSVLFDASSSSSSADSYSAGYIPTSLPISILPSNNISSLSTSAVGHKDVVKMEYNHVDYPDMITQGLPLPNMRPGEEANHTPCLDTGFGPRKPPLQPDTPQSHPNMSHDQQQQCPWNM</sequence>
<dbReference type="Proteomes" id="UP000777438">
    <property type="component" value="Unassembled WGS sequence"/>
</dbReference>
<name>A0A9P8VXV7_9HYPO</name>
<dbReference type="EMBL" id="JAGPYM010000029">
    <property type="protein sequence ID" value="KAH6879550.1"/>
    <property type="molecule type" value="Genomic_DNA"/>
</dbReference>
<dbReference type="Gene3D" id="1.20.5.170">
    <property type="match status" value="1"/>
</dbReference>
<evidence type="ECO:0000256" key="1">
    <source>
        <dbReference type="SAM" id="MobiDB-lite"/>
    </source>
</evidence>
<keyword evidence="3" id="KW-1185">Reference proteome</keyword>
<comment type="caution">
    <text evidence="2">The sequence shown here is derived from an EMBL/GenBank/DDBJ whole genome shotgun (WGS) entry which is preliminary data.</text>
</comment>
<feature type="region of interest" description="Disordered" evidence="1">
    <location>
        <begin position="1"/>
        <end position="47"/>
    </location>
</feature>
<gene>
    <name evidence="2" type="ORF">B0T10DRAFT_540618</name>
</gene>
<evidence type="ECO:0000313" key="2">
    <source>
        <dbReference type="EMBL" id="KAH6879550.1"/>
    </source>
</evidence>
<dbReference type="AlphaFoldDB" id="A0A9P8VXV7"/>
<organism evidence="2 3">
    <name type="scientific">Thelonectria olida</name>
    <dbReference type="NCBI Taxonomy" id="1576542"/>
    <lineage>
        <taxon>Eukaryota</taxon>
        <taxon>Fungi</taxon>
        <taxon>Dikarya</taxon>
        <taxon>Ascomycota</taxon>
        <taxon>Pezizomycotina</taxon>
        <taxon>Sordariomycetes</taxon>
        <taxon>Hypocreomycetidae</taxon>
        <taxon>Hypocreales</taxon>
        <taxon>Nectriaceae</taxon>
        <taxon>Thelonectria</taxon>
    </lineage>
</organism>
<dbReference type="OrthoDB" id="3535998at2759"/>
<evidence type="ECO:0000313" key="3">
    <source>
        <dbReference type="Proteomes" id="UP000777438"/>
    </source>
</evidence>
<reference evidence="2 3" key="1">
    <citation type="journal article" date="2021" name="Nat. Commun.">
        <title>Genetic determinants of endophytism in the Arabidopsis root mycobiome.</title>
        <authorList>
            <person name="Mesny F."/>
            <person name="Miyauchi S."/>
            <person name="Thiergart T."/>
            <person name="Pickel B."/>
            <person name="Atanasova L."/>
            <person name="Karlsson M."/>
            <person name="Huettel B."/>
            <person name="Barry K.W."/>
            <person name="Haridas S."/>
            <person name="Chen C."/>
            <person name="Bauer D."/>
            <person name="Andreopoulos W."/>
            <person name="Pangilinan J."/>
            <person name="LaButti K."/>
            <person name="Riley R."/>
            <person name="Lipzen A."/>
            <person name="Clum A."/>
            <person name="Drula E."/>
            <person name="Henrissat B."/>
            <person name="Kohler A."/>
            <person name="Grigoriev I.V."/>
            <person name="Martin F.M."/>
            <person name="Hacquard S."/>
        </authorList>
    </citation>
    <scope>NUCLEOTIDE SEQUENCE [LARGE SCALE GENOMIC DNA]</scope>
    <source>
        <strain evidence="2 3">MPI-CAGE-CH-0241</strain>
    </source>
</reference>
<feature type="compositionally biased region" description="Polar residues" evidence="1">
    <location>
        <begin position="259"/>
        <end position="279"/>
    </location>
</feature>
<dbReference type="PANTHER" id="PTHR37012:SF2">
    <property type="entry name" value="BZIP DOMAIN-CONTAINING PROTEIN-RELATED"/>
    <property type="match status" value="1"/>
</dbReference>